<dbReference type="KEGG" id="vg:40075881"/>
<accession>A0A1U9WQN7</accession>
<evidence type="ECO:0000313" key="1">
    <source>
        <dbReference type="EMBL" id="AQY55093.1"/>
    </source>
</evidence>
<dbReference type="GeneID" id="40075881"/>
<reference evidence="1" key="1">
    <citation type="submission" date="2017-10" db="EMBL/GenBank/DDBJ databases">
        <title>Sequence, genome organization and annotation of the thermophilic 47,7-kb bacterophage TO-84 that infects Geobacillus stearothermophilus.</title>
        <authorList>
            <person name="Skowron P.M."/>
            <person name="Kropinski A."/>
            <person name="Los M."/>
        </authorList>
    </citation>
    <scope>NUCLEOTIDE SEQUENCE [LARGE SCALE GENOMIC DNA]</scope>
</reference>
<dbReference type="RefSeq" id="YP_009600119.1">
    <property type="nucleotide sequence ID" value="NC_041918.2"/>
</dbReference>
<dbReference type="EMBL" id="KY565347">
    <property type="protein sequence ID" value="AQY55093.1"/>
    <property type="molecule type" value="Genomic_DNA"/>
</dbReference>
<dbReference type="Proteomes" id="UP000225660">
    <property type="component" value="Segment"/>
</dbReference>
<protein>
    <submittedName>
        <fullName evidence="1">Uncharacterized protein</fullName>
    </submittedName>
</protein>
<keyword evidence="2" id="KW-1185">Reference proteome</keyword>
<proteinExistence type="predicted"/>
<evidence type="ECO:0000313" key="2">
    <source>
        <dbReference type="Proteomes" id="UP000225660"/>
    </source>
</evidence>
<organism evidence="1 2">
    <name type="scientific">Geobacillus phage TP-84</name>
    <dbReference type="NCBI Taxonomy" id="1965361"/>
    <lineage>
        <taxon>Viruses</taxon>
        <taxon>Duplodnaviria</taxon>
        <taxon>Heunggongvirae</taxon>
        <taxon>Uroviricota</taxon>
        <taxon>Caudoviricetes</taxon>
        <taxon>Saundersvirus</taxon>
        <taxon>Saundersvirus Tp84</taxon>
    </lineage>
</organism>
<name>A0A1U9WQN7_9CAUD</name>
<sequence length="41" mass="4785">MKRHGKCYSCQTTGETIYSQTMAEWLCMECYKAFLDQIIDG</sequence>